<proteinExistence type="predicted"/>
<protein>
    <submittedName>
        <fullName evidence="2">Uncharacterized protein</fullName>
    </submittedName>
</protein>
<accession>A0A0D2M2I8</accession>
<dbReference type="EMBL" id="KN817604">
    <property type="protein sequence ID" value="KJA17388.1"/>
    <property type="molecule type" value="Genomic_DNA"/>
</dbReference>
<evidence type="ECO:0000313" key="2">
    <source>
        <dbReference type="EMBL" id="KJA17388.1"/>
    </source>
</evidence>
<gene>
    <name evidence="2" type="ORF">HYPSUDRAFT_206215</name>
</gene>
<keyword evidence="3" id="KW-1185">Reference proteome</keyword>
<evidence type="ECO:0000256" key="1">
    <source>
        <dbReference type="SAM" id="MobiDB-lite"/>
    </source>
</evidence>
<feature type="region of interest" description="Disordered" evidence="1">
    <location>
        <begin position="194"/>
        <end position="219"/>
    </location>
</feature>
<organism evidence="2 3">
    <name type="scientific">Hypholoma sublateritium (strain FD-334 SS-4)</name>
    <dbReference type="NCBI Taxonomy" id="945553"/>
    <lineage>
        <taxon>Eukaryota</taxon>
        <taxon>Fungi</taxon>
        <taxon>Dikarya</taxon>
        <taxon>Basidiomycota</taxon>
        <taxon>Agaricomycotina</taxon>
        <taxon>Agaricomycetes</taxon>
        <taxon>Agaricomycetidae</taxon>
        <taxon>Agaricales</taxon>
        <taxon>Agaricineae</taxon>
        <taxon>Strophariaceae</taxon>
        <taxon>Hypholoma</taxon>
    </lineage>
</organism>
<dbReference type="AlphaFoldDB" id="A0A0D2M2I8"/>
<evidence type="ECO:0000313" key="3">
    <source>
        <dbReference type="Proteomes" id="UP000054270"/>
    </source>
</evidence>
<sequence>MSQPDQWNVHSWTYHMCRTCAVSVVLGARARHNRDLEVRKHSAIVRRTLRRSRRMAPFLRASHTAADGQHIRQWSRDRGPYQPRKLRLGLPYSSSCEVSGGPPPVPAGYRSSHVARTHATPARNLISRGSALGVRTGPSAARRLGVSHILHLRVAGGPRRYVHGTEPRTPRPEAAPWPPLLLFALYHIFKSKYPRSSTAPSRPRNSLHPDIQRVDGRAGGAGRVEHATYYVSLRMHPAYGLRSRSAPQAPSAICRSARGQRVVELRNRTKATDVDA</sequence>
<dbReference type="Proteomes" id="UP000054270">
    <property type="component" value="Unassembled WGS sequence"/>
</dbReference>
<feature type="compositionally biased region" description="Polar residues" evidence="1">
    <location>
        <begin position="194"/>
        <end position="204"/>
    </location>
</feature>
<name>A0A0D2M2I8_HYPSF</name>
<reference evidence="3" key="1">
    <citation type="submission" date="2014-04" db="EMBL/GenBank/DDBJ databases">
        <title>Evolutionary Origins and Diversification of the Mycorrhizal Mutualists.</title>
        <authorList>
            <consortium name="DOE Joint Genome Institute"/>
            <consortium name="Mycorrhizal Genomics Consortium"/>
            <person name="Kohler A."/>
            <person name="Kuo A."/>
            <person name="Nagy L.G."/>
            <person name="Floudas D."/>
            <person name="Copeland A."/>
            <person name="Barry K.W."/>
            <person name="Cichocki N."/>
            <person name="Veneault-Fourrey C."/>
            <person name="LaButti K."/>
            <person name="Lindquist E.A."/>
            <person name="Lipzen A."/>
            <person name="Lundell T."/>
            <person name="Morin E."/>
            <person name="Murat C."/>
            <person name="Riley R."/>
            <person name="Ohm R."/>
            <person name="Sun H."/>
            <person name="Tunlid A."/>
            <person name="Henrissat B."/>
            <person name="Grigoriev I.V."/>
            <person name="Hibbett D.S."/>
            <person name="Martin F."/>
        </authorList>
    </citation>
    <scope>NUCLEOTIDE SEQUENCE [LARGE SCALE GENOMIC DNA]</scope>
    <source>
        <strain evidence="3">FD-334 SS-4</strain>
    </source>
</reference>